<protein>
    <submittedName>
        <fullName evidence="1">Uncharacterized protein</fullName>
    </submittedName>
</protein>
<name>A0ABP0Z108_9ROSI</name>
<sequence>MNHFPSSSSSPPLLLLALNPIILKSFKPETPFHCITCLFPIFQYRNHFLFFDPTPHRRCSNHSRLLLPHFSHSLCSLPFFFCDYRGRTSHRLPNRQLFYIWF</sequence>
<evidence type="ECO:0000313" key="1">
    <source>
        <dbReference type="EMBL" id="CAK9324635.1"/>
    </source>
</evidence>
<proteinExistence type="predicted"/>
<evidence type="ECO:0000313" key="2">
    <source>
        <dbReference type="Proteomes" id="UP001642487"/>
    </source>
</evidence>
<keyword evidence="2" id="KW-1185">Reference proteome</keyword>
<accession>A0ABP0Z108</accession>
<dbReference type="EMBL" id="OZ021740">
    <property type="protein sequence ID" value="CAK9324635.1"/>
    <property type="molecule type" value="Genomic_DNA"/>
</dbReference>
<dbReference type="Proteomes" id="UP001642487">
    <property type="component" value="Chromosome 6"/>
</dbReference>
<organism evidence="1 2">
    <name type="scientific">Citrullus colocynthis</name>
    <name type="common">colocynth</name>
    <dbReference type="NCBI Taxonomy" id="252529"/>
    <lineage>
        <taxon>Eukaryota</taxon>
        <taxon>Viridiplantae</taxon>
        <taxon>Streptophyta</taxon>
        <taxon>Embryophyta</taxon>
        <taxon>Tracheophyta</taxon>
        <taxon>Spermatophyta</taxon>
        <taxon>Magnoliopsida</taxon>
        <taxon>eudicotyledons</taxon>
        <taxon>Gunneridae</taxon>
        <taxon>Pentapetalae</taxon>
        <taxon>rosids</taxon>
        <taxon>fabids</taxon>
        <taxon>Cucurbitales</taxon>
        <taxon>Cucurbitaceae</taxon>
        <taxon>Benincaseae</taxon>
        <taxon>Citrullus</taxon>
    </lineage>
</organism>
<reference evidence="1 2" key="1">
    <citation type="submission" date="2024-03" db="EMBL/GenBank/DDBJ databases">
        <authorList>
            <person name="Gkanogiannis A."/>
            <person name="Becerra Lopez-Lavalle L."/>
        </authorList>
    </citation>
    <scope>NUCLEOTIDE SEQUENCE [LARGE SCALE GENOMIC DNA]</scope>
</reference>
<gene>
    <name evidence="1" type="ORF">CITCOLO1_LOCUS16876</name>
</gene>